<keyword evidence="1" id="KW-0238">DNA-binding</keyword>
<dbReference type="Proteomes" id="UP000244224">
    <property type="component" value="Unassembled WGS sequence"/>
</dbReference>
<dbReference type="Gene3D" id="1.10.260.40">
    <property type="entry name" value="lambda repressor-like DNA-binding domains"/>
    <property type="match status" value="1"/>
</dbReference>
<dbReference type="EMBL" id="QBKP01000017">
    <property type="protein sequence ID" value="PTX46391.1"/>
    <property type="molecule type" value="Genomic_DNA"/>
</dbReference>
<keyword evidence="4" id="KW-1185">Reference proteome</keyword>
<dbReference type="InterPro" id="IPR010982">
    <property type="entry name" value="Lambda_DNA-bd_dom_sf"/>
</dbReference>
<reference evidence="3 4" key="1">
    <citation type="submission" date="2018-04" db="EMBL/GenBank/DDBJ databases">
        <title>Genomic Encyclopedia of Archaeal and Bacterial Type Strains, Phase II (KMG-II): from individual species to whole genera.</title>
        <authorList>
            <person name="Goeker M."/>
        </authorList>
    </citation>
    <scope>NUCLEOTIDE SEQUENCE [LARGE SCALE GENOMIC DNA]</scope>
    <source>
        <strain evidence="3 4">DSM 21823</strain>
    </source>
</reference>
<dbReference type="GO" id="GO:0005829">
    <property type="term" value="C:cytosol"/>
    <property type="evidence" value="ECO:0007669"/>
    <property type="project" value="TreeGrafter"/>
</dbReference>
<proteinExistence type="predicted"/>
<dbReference type="AlphaFoldDB" id="A0A2T6ARE4"/>
<accession>A0A2T6ARE4</accession>
<sequence>MPLSALTGSRVRERRLALGLRQADVARAAGISAAYLNLIEHGRRRVTGDVLVRLATVLGIESAELEQGSEGALAEVLRTAAAAEPEAAAELERIEEFIGRYPGWARLSGGLQRRIGQLEQAVAALNDRIAHDPHLSLSLHEVLSAVSSVRSTAAILAETEDIEPEWRARFHANLHHDSERLATGAEALVAYLDGSDRTEMPGAVSPQEELDDWLAARGWYLPELEAPGGEVDLSALASAAARDLATVWVARMRADMAALPLPRLEAALAEWGPDPVLIGTRTGVGVLVAMRRLALRPGSDLGLVIADAAGALVFRKPVPGFVPPRFGAACALWPLFEALARPMMPVLAEIEMAGRRRARFAARAWGEASWPEGFGGVEVRQAAMLLSPVPDAGGSVRRVGATCRICPEPGCPARREAPIVSEVTGLRG</sequence>
<dbReference type="Pfam" id="PF09856">
    <property type="entry name" value="ScfRs"/>
    <property type="match status" value="1"/>
</dbReference>
<protein>
    <recommendedName>
        <fullName evidence="2">HTH cro/C1-type domain-containing protein</fullName>
    </recommendedName>
</protein>
<feature type="domain" description="HTH cro/C1-type" evidence="2">
    <location>
        <begin position="11"/>
        <end position="65"/>
    </location>
</feature>
<dbReference type="InterPro" id="IPR018653">
    <property type="entry name" value="ScfR_C"/>
</dbReference>
<evidence type="ECO:0000313" key="4">
    <source>
        <dbReference type="Proteomes" id="UP000244224"/>
    </source>
</evidence>
<dbReference type="GO" id="GO:0003677">
    <property type="term" value="F:DNA binding"/>
    <property type="evidence" value="ECO:0007669"/>
    <property type="project" value="UniProtKB-KW"/>
</dbReference>
<dbReference type="SUPFAM" id="SSF47413">
    <property type="entry name" value="lambda repressor-like DNA-binding domains"/>
    <property type="match status" value="1"/>
</dbReference>
<dbReference type="SMART" id="SM00530">
    <property type="entry name" value="HTH_XRE"/>
    <property type="match status" value="1"/>
</dbReference>
<dbReference type="PANTHER" id="PTHR46797">
    <property type="entry name" value="HTH-TYPE TRANSCRIPTIONAL REGULATOR"/>
    <property type="match status" value="1"/>
</dbReference>
<dbReference type="OrthoDB" id="7790108at2"/>
<dbReference type="GO" id="GO:0003700">
    <property type="term" value="F:DNA-binding transcription factor activity"/>
    <property type="evidence" value="ECO:0007669"/>
    <property type="project" value="TreeGrafter"/>
</dbReference>
<evidence type="ECO:0000259" key="2">
    <source>
        <dbReference type="PROSITE" id="PS50943"/>
    </source>
</evidence>
<organism evidence="3 4">
    <name type="scientific">Gemmobacter caeni</name>
    <dbReference type="NCBI Taxonomy" id="589035"/>
    <lineage>
        <taxon>Bacteria</taxon>
        <taxon>Pseudomonadati</taxon>
        <taxon>Pseudomonadota</taxon>
        <taxon>Alphaproteobacteria</taxon>
        <taxon>Rhodobacterales</taxon>
        <taxon>Paracoccaceae</taxon>
        <taxon>Gemmobacter</taxon>
    </lineage>
</organism>
<comment type="caution">
    <text evidence="3">The sequence shown here is derived from an EMBL/GenBank/DDBJ whole genome shotgun (WGS) entry which is preliminary data.</text>
</comment>
<dbReference type="Pfam" id="PF01381">
    <property type="entry name" value="HTH_3"/>
    <property type="match status" value="1"/>
</dbReference>
<dbReference type="PROSITE" id="PS50943">
    <property type="entry name" value="HTH_CROC1"/>
    <property type="match status" value="1"/>
</dbReference>
<dbReference type="InterPro" id="IPR001387">
    <property type="entry name" value="Cro/C1-type_HTH"/>
</dbReference>
<evidence type="ECO:0000313" key="3">
    <source>
        <dbReference type="EMBL" id="PTX46391.1"/>
    </source>
</evidence>
<name>A0A2T6ARE4_9RHOB</name>
<dbReference type="PANTHER" id="PTHR46797:SF1">
    <property type="entry name" value="METHYLPHOSPHONATE SYNTHASE"/>
    <property type="match status" value="1"/>
</dbReference>
<dbReference type="CDD" id="cd00093">
    <property type="entry name" value="HTH_XRE"/>
    <property type="match status" value="1"/>
</dbReference>
<dbReference type="RefSeq" id="WP_108130297.1">
    <property type="nucleotide sequence ID" value="NZ_QBKP01000017.1"/>
</dbReference>
<dbReference type="InterPro" id="IPR050807">
    <property type="entry name" value="TransReg_Diox_bact_type"/>
</dbReference>
<gene>
    <name evidence="3" type="ORF">C8N34_11779</name>
</gene>
<evidence type="ECO:0000256" key="1">
    <source>
        <dbReference type="ARBA" id="ARBA00023125"/>
    </source>
</evidence>